<feature type="compositionally biased region" description="Polar residues" evidence="4">
    <location>
        <begin position="4155"/>
        <end position="4177"/>
    </location>
</feature>
<dbReference type="GO" id="GO:0005576">
    <property type="term" value="C:extracellular region"/>
    <property type="evidence" value="ECO:0007669"/>
    <property type="project" value="UniProtKB-SubCell"/>
</dbReference>
<dbReference type="Proteomes" id="UP000807504">
    <property type="component" value="Unassembled WGS sequence"/>
</dbReference>
<feature type="compositionally biased region" description="Low complexity" evidence="4">
    <location>
        <begin position="2965"/>
        <end position="2984"/>
    </location>
</feature>
<feature type="compositionally biased region" description="Low complexity" evidence="4">
    <location>
        <begin position="2722"/>
        <end position="2733"/>
    </location>
</feature>
<evidence type="ECO:0000256" key="5">
    <source>
        <dbReference type="SAM" id="SignalP"/>
    </source>
</evidence>
<feature type="compositionally biased region" description="Basic and acidic residues" evidence="4">
    <location>
        <begin position="3924"/>
        <end position="3944"/>
    </location>
</feature>
<feature type="region of interest" description="Disordered" evidence="4">
    <location>
        <begin position="4138"/>
        <end position="4177"/>
    </location>
</feature>
<feature type="compositionally biased region" description="Low complexity" evidence="4">
    <location>
        <begin position="1601"/>
        <end position="1614"/>
    </location>
</feature>
<feature type="domain" description="VWFC" evidence="6">
    <location>
        <begin position="4028"/>
        <end position="4091"/>
    </location>
</feature>
<feature type="signal peptide" evidence="5">
    <location>
        <begin position="1"/>
        <end position="27"/>
    </location>
</feature>
<feature type="domain" description="VWFC" evidence="6">
    <location>
        <begin position="418"/>
        <end position="484"/>
    </location>
</feature>
<feature type="compositionally biased region" description="Polar residues" evidence="4">
    <location>
        <begin position="3785"/>
        <end position="3801"/>
    </location>
</feature>
<feature type="domain" description="VWFC" evidence="6">
    <location>
        <begin position="201"/>
        <end position="264"/>
    </location>
</feature>
<dbReference type="Pfam" id="PF23334">
    <property type="entry name" value="VWC2L_2nd"/>
    <property type="match status" value="1"/>
</dbReference>
<feature type="region of interest" description="Disordered" evidence="4">
    <location>
        <begin position="5605"/>
        <end position="5626"/>
    </location>
</feature>
<feature type="region of interest" description="Disordered" evidence="4">
    <location>
        <begin position="5716"/>
        <end position="5748"/>
    </location>
</feature>
<feature type="region of interest" description="Disordered" evidence="4">
    <location>
        <begin position="5856"/>
        <end position="5884"/>
    </location>
</feature>
<feature type="compositionally biased region" description="Basic and acidic residues" evidence="4">
    <location>
        <begin position="2458"/>
        <end position="2473"/>
    </location>
</feature>
<keyword evidence="2" id="KW-0964">Secreted</keyword>
<evidence type="ECO:0000313" key="8">
    <source>
        <dbReference type="Proteomes" id="UP000807504"/>
    </source>
</evidence>
<feature type="compositionally biased region" description="Low complexity" evidence="4">
    <location>
        <begin position="5719"/>
        <end position="5730"/>
    </location>
</feature>
<feature type="compositionally biased region" description="Polar residues" evidence="4">
    <location>
        <begin position="4752"/>
        <end position="4765"/>
    </location>
</feature>
<feature type="compositionally biased region" description="Polar residues" evidence="4">
    <location>
        <begin position="2099"/>
        <end position="2108"/>
    </location>
</feature>
<feature type="region of interest" description="Disordered" evidence="4">
    <location>
        <begin position="5130"/>
        <end position="5149"/>
    </location>
</feature>
<reference evidence="7" key="1">
    <citation type="journal article" date="2020" name="bioRxiv">
        <title>Chromosome-level reference genome of the European wasp spider Argiope bruennichi: a resource for studies on range expansion and evolutionary adaptation.</title>
        <authorList>
            <person name="Sheffer M.M."/>
            <person name="Hoppe A."/>
            <person name="Krehenwinkel H."/>
            <person name="Uhl G."/>
            <person name="Kuss A.W."/>
            <person name="Jensen L."/>
            <person name="Jensen C."/>
            <person name="Gillespie R.G."/>
            <person name="Hoff K.J."/>
            <person name="Prost S."/>
        </authorList>
    </citation>
    <scope>NUCLEOTIDE SEQUENCE</scope>
</reference>
<dbReference type="InterPro" id="IPR052424">
    <property type="entry name" value="Kielin_Chordin-BMP_Reg"/>
</dbReference>
<feature type="compositionally biased region" description="Basic and acidic residues" evidence="4">
    <location>
        <begin position="1771"/>
        <end position="1790"/>
    </location>
</feature>
<evidence type="ECO:0000256" key="4">
    <source>
        <dbReference type="SAM" id="MobiDB-lite"/>
    </source>
</evidence>
<evidence type="ECO:0000313" key="7">
    <source>
        <dbReference type="EMBL" id="KAF8782940.1"/>
    </source>
</evidence>
<reference evidence="7" key="2">
    <citation type="submission" date="2020-06" db="EMBL/GenBank/DDBJ databases">
        <authorList>
            <person name="Sheffer M."/>
        </authorList>
    </citation>
    <scope>NUCLEOTIDE SEQUENCE</scope>
</reference>
<feature type="region of interest" description="Disordered" evidence="4">
    <location>
        <begin position="4989"/>
        <end position="5013"/>
    </location>
</feature>
<feature type="region of interest" description="Disordered" evidence="4">
    <location>
        <begin position="3826"/>
        <end position="3986"/>
    </location>
</feature>
<dbReference type="Gene3D" id="2.10.70.10">
    <property type="entry name" value="Complement Module, domain 1"/>
    <property type="match status" value="1"/>
</dbReference>
<feature type="compositionally biased region" description="Basic and acidic residues" evidence="4">
    <location>
        <begin position="4613"/>
        <end position="4628"/>
    </location>
</feature>
<feature type="chain" id="PRO_5035785943" evidence="5">
    <location>
        <begin position="28"/>
        <end position="6014"/>
    </location>
</feature>
<feature type="compositionally biased region" description="Low complexity" evidence="4">
    <location>
        <begin position="4650"/>
        <end position="4661"/>
    </location>
</feature>
<feature type="compositionally biased region" description="Basic and acidic residues" evidence="4">
    <location>
        <begin position="2109"/>
        <end position="2123"/>
    </location>
</feature>
<dbReference type="SMART" id="SM00214">
    <property type="entry name" value="VWC"/>
    <property type="match status" value="6"/>
</dbReference>
<dbReference type="EMBL" id="JABXBU010001863">
    <property type="protein sequence ID" value="KAF8782940.1"/>
    <property type="molecule type" value="Genomic_DNA"/>
</dbReference>
<feature type="region of interest" description="Disordered" evidence="4">
    <location>
        <begin position="4532"/>
        <end position="4662"/>
    </location>
</feature>
<feature type="region of interest" description="Disordered" evidence="4">
    <location>
        <begin position="1599"/>
        <end position="1619"/>
    </location>
</feature>
<organism evidence="7 8">
    <name type="scientific">Argiope bruennichi</name>
    <name type="common">Wasp spider</name>
    <name type="synonym">Aranea bruennichi</name>
    <dbReference type="NCBI Taxonomy" id="94029"/>
    <lineage>
        <taxon>Eukaryota</taxon>
        <taxon>Metazoa</taxon>
        <taxon>Ecdysozoa</taxon>
        <taxon>Arthropoda</taxon>
        <taxon>Chelicerata</taxon>
        <taxon>Arachnida</taxon>
        <taxon>Araneae</taxon>
        <taxon>Araneomorphae</taxon>
        <taxon>Entelegynae</taxon>
        <taxon>Araneoidea</taxon>
        <taxon>Araneidae</taxon>
        <taxon>Argiope</taxon>
    </lineage>
</organism>
<dbReference type="PANTHER" id="PTHR46698">
    <property type="entry name" value="CROSSVEINLESS 2"/>
    <property type="match status" value="1"/>
</dbReference>
<dbReference type="SUPFAM" id="SSF57603">
    <property type="entry name" value="FnI-like domain"/>
    <property type="match status" value="6"/>
</dbReference>
<comment type="subcellular location">
    <subcellularLocation>
        <location evidence="1">Secreted</location>
    </subcellularLocation>
</comment>
<accession>A0A8T0EXV9</accession>
<name>A0A8T0EXV9_ARGBR</name>
<feature type="region of interest" description="Disordered" evidence="4">
    <location>
        <begin position="3651"/>
        <end position="3684"/>
    </location>
</feature>
<feature type="region of interest" description="Disordered" evidence="4">
    <location>
        <begin position="2699"/>
        <end position="2733"/>
    </location>
</feature>
<feature type="compositionally biased region" description="Polar residues" evidence="4">
    <location>
        <begin position="2986"/>
        <end position="3001"/>
    </location>
</feature>
<feature type="compositionally biased region" description="Low complexity" evidence="4">
    <location>
        <begin position="3711"/>
        <end position="3731"/>
    </location>
</feature>
<feature type="compositionally biased region" description="Polar residues" evidence="4">
    <location>
        <begin position="2921"/>
        <end position="2932"/>
    </location>
</feature>
<feature type="compositionally biased region" description="Basic and acidic residues" evidence="4">
    <location>
        <begin position="1436"/>
        <end position="1460"/>
    </location>
</feature>
<feature type="compositionally biased region" description="Low complexity" evidence="4">
    <location>
        <begin position="3945"/>
        <end position="3959"/>
    </location>
</feature>
<feature type="compositionally biased region" description="Basic and acidic residues" evidence="4">
    <location>
        <begin position="2940"/>
        <end position="2949"/>
    </location>
</feature>
<feature type="region of interest" description="Disordered" evidence="4">
    <location>
        <begin position="1760"/>
        <end position="1790"/>
    </location>
</feature>
<dbReference type="PANTHER" id="PTHR46698:SF3">
    <property type="entry name" value="TENECTIN ISOFORM 1-RELATED"/>
    <property type="match status" value="1"/>
</dbReference>
<feature type="compositionally biased region" description="Basic and acidic residues" evidence="4">
    <location>
        <begin position="2892"/>
        <end position="2905"/>
    </location>
</feature>
<proteinExistence type="predicted"/>
<feature type="compositionally biased region" description="Low complexity" evidence="4">
    <location>
        <begin position="3766"/>
        <end position="3779"/>
    </location>
</feature>
<feature type="compositionally biased region" description="Polar residues" evidence="4">
    <location>
        <begin position="5862"/>
        <end position="5878"/>
    </location>
</feature>
<feature type="compositionally biased region" description="Low complexity" evidence="4">
    <location>
        <begin position="4785"/>
        <end position="4804"/>
    </location>
</feature>
<feature type="compositionally biased region" description="Low complexity" evidence="4">
    <location>
        <begin position="2870"/>
        <end position="2882"/>
    </location>
</feature>
<evidence type="ECO:0000259" key="6">
    <source>
        <dbReference type="PROSITE" id="PS50184"/>
    </source>
</evidence>
<feature type="compositionally biased region" description="Basic and acidic residues" evidence="4">
    <location>
        <begin position="3732"/>
        <end position="3744"/>
    </location>
</feature>
<feature type="region of interest" description="Disordered" evidence="4">
    <location>
        <begin position="1436"/>
        <end position="1461"/>
    </location>
</feature>
<feature type="compositionally biased region" description="Polar residues" evidence="4">
    <location>
        <begin position="3289"/>
        <end position="3304"/>
    </location>
</feature>
<feature type="compositionally biased region" description="Polar residues" evidence="4">
    <location>
        <begin position="2859"/>
        <end position="2869"/>
    </location>
</feature>
<feature type="region of interest" description="Disordered" evidence="4">
    <location>
        <begin position="3274"/>
        <end position="3304"/>
    </location>
</feature>
<feature type="region of interest" description="Disordered" evidence="4">
    <location>
        <begin position="2644"/>
        <end position="2674"/>
    </location>
</feature>
<feature type="compositionally biased region" description="Polar residues" evidence="4">
    <location>
        <begin position="4311"/>
        <end position="4328"/>
    </location>
</feature>
<feature type="compositionally biased region" description="Basic and acidic residues" evidence="4">
    <location>
        <begin position="4538"/>
        <end position="4551"/>
    </location>
</feature>
<feature type="compositionally biased region" description="Basic and acidic residues" evidence="4">
    <location>
        <begin position="4144"/>
        <end position="4154"/>
    </location>
</feature>
<feature type="region of interest" description="Disordered" evidence="4">
    <location>
        <begin position="2438"/>
        <end position="2473"/>
    </location>
</feature>
<feature type="domain" description="VWFC" evidence="6">
    <location>
        <begin position="5917"/>
        <end position="5978"/>
    </location>
</feature>
<dbReference type="InterPro" id="IPR001007">
    <property type="entry name" value="VWF_dom"/>
</dbReference>
<dbReference type="PROSITE" id="PS50184">
    <property type="entry name" value="VWFC_2"/>
    <property type="match status" value="4"/>
</dbReference>
<feature type="compositionally biased region" description="Basic and acidic residues" evidence="4">
    <location>
        <begin position="3836"/>
        <end position="3846"/>
    </location>
</feature>
<feature type="region of interest" description="Disordered" evidence="4">
    <location>
        <begin position="3698"/>
        <end position="3801"/>
    </location>
</feature>
<feature type="compositionally biased region" description="Low complexity" evidence="4">
    <location>
        <begin position="4576"/>
        <end position="4605"/>
    </location>
</feature>
<evidence type="ECO:0000256" key="3">
    <source>
        <dbReference type="ARBA" id="ARBA00022729"/>
    </source>
</evidence>
<feature type="compositionally biased region" description="Low complexity" evidence="4">
    <location>
        <begin position="4552"/>
        <end position="4565"/>
    </location>
</feature>
<feature type="region of interest" description="Disordered" evidence="4">
    <location>
        <begin position="4308"/>
        <end position="4358"/>
    </location>
</feature>
<evidence type="ECO:0000256" key="1">
    <source>
        <dbReference type="ARBA" id="ARBA00004613"/>
    </source>
</evidence>
<comment type="caution">
    <text evidence="7">The sequence shown here is derived from an EMBL/GenBank/DDBJ whole genome shotgun (WGS) entry which is preliminary data.</text>
</comment>
<protein>
    <submittedName>
        <fullName evidence="7">Kielin/chordin-like protein like</fullName>
    </submittedName>
</protein>
<feature type="compositionally biased region" description="Polar residues" evidence="4">
    <location>
        <begin position="4838"/>
        <end position="4859"/>
    </location>
</feature>
<feature type="region of interest" description="Disordered" evidence="4">
    <location>
        <begin position="2859"/>
        <end position="3040"/>
    </location>
</feature>
<sequence>MGRTSPLKAGVIIVLPILVIIIPTISAAPVQENSVSHEKGCFYMNKHHPSGEKIETNEPCLNCTCIGSTLMCYLRVCPFVKPLGENCVSEKRVGDCCPTFWCPQVYPHSTTEKPDTEPRGCYLDGLYYDEGARIPMDPMKPCEVCYCIRNTSVCTMQQCELEIDGCFPQYKPGSCCPSRYNCTDQAATTIPPGIMEPEEYEGCKVNGVMYKDGESVPSSDNCETCYCMKHEVVCAVQECTAPADNCVAGEREEGQCCPTKYECPPTTGITDFLTTFASVEDIGRNVSISEDHTPLIPELSTTDLESSLRPLITMQDAGIKDLHISTVPTDLKSDISITGKITEGLEEITTASLEAEVSELVTETHSAENATFVTSDLVSRPREPKITEVPEDFFTSVTAPKVTKKPVFFPSRPIPGEGVCRHENKTYQSKEKVPSSDPCRLNCICVNSVVQCEQVECDLTPPESRNNCKIKKLPDECCPKYICDDTDTSEEPTLTTATIKEIRPEISEEPLDMKKTTLDILDTSTDHKISLAAEAVTESLGIDTTTVKTMSVEDISRETAASKETTTISTARVPLVTESVEIKSTDLTKDKESELLITELPKVPTSTEAEAEMDDKKTTTTPIDEMEITEATKKQLTVTPSGEKEITEKTEAEKTEPSVSSKEYTEISEKPVSVTSVGLERTTQQAGMEQADEMSTTSPKDFEYITTTSKPAFTISSTTEEITMKETGKTTVAGDEPTEATEKAVTLTTAVEEKVTQEIEIEKEIKTSATPMKETEFTATTTESAPSIPSVTHGITEKEGTEVTGTEFIETSEKDVPLTSVAVEKTTEEVKIEKAGSTTVIPVKEFEVTSTTVESTPSTRSDAKEITELVEAEITTVPVKDITEITEKPVSLTSIGVEKTTLEVETETAFETSVTPIKEFESTTTPSKPVSSTPSRITELTEKAEEEIITTPGKGVTDATEKAISSITLGVEKTTEETEITTTTETLVTLIKESELTTTSGEPVSSTSDHVITEKIEAEITTVPSKDVTETTEKAISLTSINAEKTTLDTEMVKISETSVTPTKELEFKAKTEKPTTPSVVYEVTEKEGIEVTHADIELTESPEKAVSLASTPLENVPQEAETEKVDSTSSIKEFESITTVESISSTRSDLKEITEQAETKVTTVPVKDITETIEKDVSSTSVAADKTTLEADIEKPIKTSISPFTEYELTTTTMKPITSTTSHVKEITEKPEAEITTSSATTLTGATEEAISLTSVSVKTTLQGEIEKEIEPSVTPIKDLELITVTSKVASSTLSSVEIATESAEAEQTTGPEELTKTTEKDVSLTSIEIEKITQESEAEKAADTSVTPSKEMVFTVATSKPTVFTPSDIKKLTEKEEAEVTTIAVPPVDVEKTTLEVEIEKAVDTSTTSLKVSETTITTSEPVSSTLSIADEISEKAESVKTEEPSIEPSKEFTETTEKAVSLTSFAVEKSTQKADTEKISETTSFKEVELTETTSIPISSTSSDAKKATEKIEEKQTTTPGEEFTEETSVSTKTTEEAEIEKSVETLATPLREFAATTISEIASTSLSGVEEITVKIEAEQTTTSRERLTEITEKSVSLTPTSETKTTGESTTEEAIKTKDTPLKDFDSTSTSVELVSLTTESAKEITEMAEAEKVTFTKETDEAMSVTSIDVETTSSKAEIDKEFETSVTDLKELELTATTDKLVPSTPSDLEEITEKEQVKMTTISAKEFTEATEKAVPSISDGAEKTTLAVEVEKATETSATPTKELKISETTREPPVDTSSHEMEITEKAEAEITTAPTVDFTKATKDVISLTSVYVEKTTVEPEIEKAVETSTSPTKEFELTTTTKKPVTSTLSSVKEITKKDEAKMTTLPTEEFSEGTEKSVSLTSFTAEETTQKTEIEKKVETQTTPIKEFELTTGTSELLSSTVSNIEEISEKAEGEKTKELSTDLSKVFTTATEKTMSSTSVDKEMTTMEAEIEEVGVTSTTVSDLEFNITTGTPVSSTPSVVEKITEKAEGEIITAPVEEFTEATKEADVPISVGVEKTTQKAEIEKIDETSVTPFKELKVTLTTEEVVSFTPSDVEKLTEKAAEEQTSSETVTLETEHRTTPVTEKSTKHFTIDSSEISASGEEMDTSRYSDIFTDHITAETGSSFDILDLKRKTETTSFSEGTKTSVAVSDDISLAEISTTEIPVSKQLTGKETLTTISEVFVTKIAEKEESIVPTSEELPKSTTATGAADETKFVTSETTILATSVKDIEADRKATDEAKSSLSDVSLTTALAIENQTFSTTTSTITMSDTSMKTEFTLTTLPTIKSGESADEAFESQTTTFVPEKTETELVESSTSAFTASLGEKVQTLTPTELTISESKTPFITTEISGIKEFTSEKSDTIAEETVTKSTFESSELTEKSETKELLISKGISSESTTIKVIPEKLPTTESSTSSDLSQVSEKDDSKIPAETERGEDISPILKETTLSDVIVTSTITTEVPEKSDITTSFESKETKVTTEISDEKIKEQISTLGVDKTDLTDEISTPGIKDVVTDIKFGTSSTEVAESESSTEHIFVDKTTTAEPQIETSSLITDMTQAKEGEKVVTDESTLEFDKKISTVSGEITLSSSTSYTTLEAEVTTHETFASKSSISTEMPETGGISSTSVPPTLSSMKTSEFTETVTTERGTSIIDKSIFDLGAESQQTSTGQGTTESIVLSDKSAPKETTTSEKSTASDTSLAFDLSTLSEETDVVSDETTKLEVTASEGMKTSESIDTASVTDLQKTTATLEETTGSLEIKDFSNQSVKPIYILTTKETDHSVTPISVVTETTEIFSVSEQQAEVSEKTATVISESPKITEFETTTTLEASKVTSESADTKLTTTTEEYEESEGTPSKETEKSITKKESEEDEEISTKKPITKAFSETGTAATFTPTKIPLTTPKEDISKESETSFTTASTEKLPEKLSSITESSSISTESITISDESLVSKQSTFEQITESPKQTADEEEKTSETGFTSKSHVTETPEGAITQQTKLAEKDTKPTTLLIMSTTDAFSQTDLSESTTKSITFRPDITTEIQESEETTITPAVSLKTETSTIKAKPEYTEEMVTKLPSDTTEAERIADITTPASFQISGKAASTAEVKEIEVSTQPAAVKSKESTTILSTKSEITEDTISVSKQTEIVKPSEISIVSTTEFTSTTLEASDKTTPVKVTGLDIEEISHAEDTSITPVSETEKETPKGTKFSTVTVESASSIASTKLFEKELTTFKLSDAETTTSLRPEKPVDVTETPTVKETSLSSDTTPVTEIGTKASITESKIISDISGTIYSQELTTSGPVETTMLGETSRSKEVTTAEIDTFSERQKESTEIEAVTKVTSLEEEMATSTISIDFEKETDVVTLYDEEHLTTKEELEPKIPLSTVETVKPGEVTAEQKTSISIFDLQTTTTSETKRFDEKELTTSKILGAEFSTLKPEHISETVDLSEKSAITTPSTLITEHEDLSKTETSIVVEDTIQSNRTFAVDSMVVAHSTTPISESTTETAEIMKEKTNATTLHGKFDVSEDLLSTTKSITHTTSDLLDVSTQKGLSVPQTFESSTIKVTTIEAETEASNTEKLEEFKGKTTVKAEVTQTLSSAVPSLPTEIADEISKLSTESTDEELPEEETKSHTESPSEISSTSMITKEPSTIEAAAETIIFEHTTEGPVTKTSLSKVSETSQTTEESSSASSASEKTVEEETTTHTELKTPSVPSKKGEEDISDETLKITSSQTSFESETTQEPRTPITVESVTSEQPSFTSKDISEKITTLSEELITDKVSETIKEITETVTESSSISTKEETHDRREFSTAGVKESTSPTMGTTLSEETFETSTLISPETIKPDLERTTPKVAEKLPQPETPITLTEFSISSSETTISTHSTTISQEKEETRDIESQEGEEKHEETSSLLDESLTSSTIETKITSQPPGPVTESTSSTATTTPEAVTEASTYLADKTRITAFDEIEVKSTTAQISTEDMGEAEVTTAEKSDCFINGTSYKDGEPILTLEPCEKCHCASSEIICFKIVCKIPKRGCIPDTVKEHECCPTSYKCPTEEEATEIVTVGTASVTTKDLTTPIPISFMFSTVPTSISTATLTSKSVDAEVEEKAPADKETTPTKIPPSSTLHITEGTSPITGEQTTFKYPVDATAFTVGTSEEILDISKSPSTFKTIEITTESSQSTIFESIPEIKTEEPTVDQKQDVTVREFIEITTKSTDEGSIKEFSTTVETDKKYTEEKSSKTELITERRQPAVAADEEITTVSLTTEKKKLTTPASTAGTSTVSEFTSTSHSDEKVKEFELETTTAEPSFEVETKSAEPALTDEEEKITKISSTTEGKKLEISVAASTTTSLPTVSENISVPLTDEKTTKAQLDIITKEPSFDVKTVSTETTVAEAEVTALEERGTTAKPIVVSEYSTPEELKFVTEQITTKEERKTIFTTETTEIGTFSFSPITDERDIKTTKSSTLDEATKEQLYDMTEKSETGIFTGTEPTVTYKVSPEEKSTRIMHDVTESITITSESGESSSVDLKEIEEESTITTLESKLPSISFESTVESKTSETTKASVPDVTSKFESTDQFKDTESTEKETPLSVEKLFTKEKTTPTTEINLTSESTETSAVETISDKVTKLPSTASEETKVESITPFTESTMSSVSFVFTTEERIKEAEEIDSSSKEPAVELKTESVLTEKVTEFEAITPTETSAEEKVRTESESASGVTEKTSLATESDDISVPASTPEKTKSETTVESTTSTISSFSSLSVSPEKSTEKIDEVEVQSTEKVSSEVTTKSAGVEKFTQETDVTGKTTTLEPGKKSTTISEESTEYPKTKEIAIEAEAEATETISSENQALELVKKTDMSSFTIEAGKIITTIPVVSDKESEVKLTTQVSEAITSPTITVTPKFILDSLKTSETKKSDLTTSTEQTEISKETHKIEVESTTKMAEISDAETFSHSTTLKPEESTKISEMTSSTSVPAKLPKLEDSITSTVTIPVDKSSSTGKVETTLSTQKVSDIDITTVEEKHTFEDQVTTMHAELTSKESVTGTLGEGLIDDGIKFDKESIITTKKAETSESTSEISFQKTDVTKAFKAVPETTEEPLTTSTFKPTEPKDTEISEKYLIDTGDKVQFTDTASTDFTSFEEKSTKPIFGTTAFTEKTTPSQEDEFSESIESFTEIIQTNQTVPSLSKESTPFFEDEHKVSTIGVTKPDISGKEMTTHLQQTSKSEDVQEGETSFQPKITTTIDQTKTTDEIFKFVSTRFTDVVKETKSTTEGLFAEVSVPSTTSEFPTVLKESFTTKGPAIKALDQEISTYLPVESQTTLKEKEILGKDELVTKALVEPTPSIELTDVTSDTFATKEEKVSTSETQTKVPELKLLTEMTGEVKDTSKPLVDQTLSPEISASAEQENITSSTQTSSLLITSSVSDKVDIAAEEEAVTEQGLKLSTFVTEQPIVSTESAEKVTEARKLTDISQEGVSTTIDFKEPFTISTTISDEFIAKEQTEAKLLTKSTSLLEETSKLFEVSSITTPTPAAKTTTDSKADEHLLTTLVPRQTEDEISSQTIFDKTVTASSSAETEPSVSTEFPPSTTSVDLKSETLATFKVPSMTDETDIEAKIASLTPLIKLDLSSTISSLITTTVEELSPSLKDQKSTASVSEDEIITKESDMMTTSRPLITGKETEISSAEATSSPIIRPETDKETTSSEESGIGAEIAISSTTETAITKHELLENITELQTESESETSSKSVTDLLSEVSETFTPTPKESSIPEVAEELSTKFITLAEEAQTTQKSPEPFSPKVTELLSPTISEAPPTVEIPTAKDLASPTQKTAEPSVQKSTELPTKGFKGIETTPLPLMTTLAAAVVNETTSTDADYVVDEGACIFEGQIYQSAEQIVRADPCEFCFCFRGDIICLQQSCPPPAPNCHRTMIHGYCCPRYDCPVLVTSRNISALSRRKGQYNLLHTKTKEKETIRGLQE</sequence>
<gene>
    <name evidence="7" type="ORF">HNY73_013169</name>
</gene>
<feature type="compositionally biased region" description="Low complexity" evidence="4">
    <location>
        <begin position="3901"/>
        <end position="3923"/>
    </location>
</feature>
<feature type="compositionally biased region" description="Polar residues" evidence="4">
    <location>
        <begin position="2445"/>
        <end position="2457"/>
    </location>
</feature>
<feature type="region of interest" description="Disordered" evidence="4">
    <location>
        <begin position="4735"/>
        <end position="4866"/>
    </location>
</feature>
<feature type="region of interest" description="Disordered" evidence="4">
    <location>
        <begin position="1499"/>
        <end position="1545"/>
    </location>
</feature>
<evidence type="ECO:0000256" key="2">
    <source>
        <dbReference type="ARBA" id="ARBA00022525"/>
    </source>
</evidence>
<dbReference type="Gene3D" id="6.20.200.20">
    <property type="match status" value="1"/>
</dbReference>
<feature type="compositionally biased region" description="Polar residues" evidence="4">
    <location>
        <begin position="3672"/>
        <end position="3684"/>
    </location>
</feature>
<feature type="region of interest" description="Disordered" evidence="4">
    <location>
        <begin position="636"/>
        <end position="675"/>
    </location>
</feature>
<feature type="region of interest" description="Disordered" evidence="4">
    <location>
        <begin position="3221"/>
        <end position="3243"/>
    </location>
</feature>
<keyword evidence="8" id="KW-1185">Reference proteome</keyword>
<feature type="compositionally biased region" description="Low complexity" evidence="4">
    <location>
        <begin position="1520"/>
        <end position="1536"/>
    </location>
</feature>
<feature type="compositionally biased region" description="Basic and acidic residues" evidence="4">
    <location>
        <begin position="642"/>
        <end position="656"/>
    </location>
</feature>
<feature type="compositionally biased region" description="Basic and acidic residues" evidence="4">
    <location>
        <begin position="1507"/>
        <end position="1519"/>
    </location>
</feature>
<keyword evidence="3 5" id="KW-0732">Signal</keyword>
<feature type="compositionally biased region" description="Polar residues" evidence="4">
    <location>
        <begin position="5004"/>
        <end position="5013"/>
    </location>
</feature>
<feature type="compositionally biased region" description="Low complexity" evidence="4">
    <location>
        <begin position="2699"/>
        <end position="2712"/>
    </location>
</feature>
<feature type="region of interest" description="Disordered" evidence="4">
    <location>
        <begin position="2096"/>
        <end position="2123"/>
    </location>
</feature>
<feature type="compositionally biased region" description="Basic and acidic residues" evidence="4">
    <location>
        <begin position="3879"/>
        <end position="3892"/>
    </location>
</feature>
<feature type="compositionally biased region" description="Low complexity" evidence="4">
    <location>
        <begin position="3826"/>
        <end position="3835"/>
    </location>
</feature>
<feature type="compositionally biased region" description="Low complexity" evidence="4">
    <location>
        <begin position="3861"/>
        <end position="3873"/>
    </location>
</feature>
<feature type="compositionally biased region" description="Polar residues" evidence="4">
    <location>
        <begin position="4815"/>
        <end position="4829"/>
    </location>
</feature>
<feature type="compositionally biased region" description="Low complexity" evidence="4">
    <location>
        <begin position="3969"/>
        <end position="3986"/>
    </location>
</feature>
<feature type="region of interest" description="Disordered" evidence="4">
    <location>
        <begin position="1298"/>
        <end position="1321"/>
    </location>
</feature>
<feature type="compositionally biased region" description="Basic and acidic residues" evidence="4">
    <location>
        <begin position="4329"/>
        <end position="4338"/>
    </location>
</feature>